<proteinExistence type="predicted"/>
<protein>
    <recommendedName>
        <fullName evidence="1">DUF4817 domain-containing protein</fullName>
    </recommendedName>
</protein>
<keyword evidence="3" id="KW-1185">Reference proteome</keyword>
<dbReference type="AlphaFoldDB" id="A0AAN7VAA3"/>
<evidence type="ECO:0000313" key="3">
    <source>
        <dbReference type="Proteomes" id="UP001329430"/>
    </source>
</evidence>
<evidence type="ECO:0000313" key="2">
    <source>
        <dbReference type="EMBL" id="KAK5643932.1"/>
    </source>
</evidence>
<comment type="caution">
    <text evidence="2">The sequence shown here is derived from an EMBL/GenBank/DDBJ whole genome shotgun (WGS) entry which is preliminary data.</text>
</comment>
<reference evidence="2 3" key="1">
    <citation type="journal article" date="2024" name="Insects">
        <title>An Improved Chromosome-Level Genome Assembly of the Firefly Pyrocoelia pectoralis.</title>
        <authorList>
            <person name="Fu X."/>
            <person name="Meyer-Rochow V.B."/>
            <person name="Ballantyne L."/>
            <person name="Zhu X."/>
        </authorList>
    </citation>
    <scope>NUCLEOTIDE SEQUENCE [LARGE SCALE GENOMIC DNA]</scope>
    <source>
        <strain evidence="2">XCY_ONT2</strain>
    </source>
</reference>
<accession>A0AAN7VAA3</accession>
<gene>
    <name evidence="2" type="ORF">RI129_007777</name>
</gene>
<dbReference type="Proteomes" id="UP001329430">
    <property type="component" value="Chromosome 5"/>
</dbReference>
<feature type="domain" description="DUF4817" evidence="1">
    <location>
        <begin position="1"/>
        <end position="47"/>
    </location>
</feature>
<organism evidence="2 3">
    <name type="scientific">Pyrocoelia pectoralis</name>
    <dbReference type="NCBI Taxonomy" id="417401"/>
    <lineage>
        <taxon>Eukaryota</taxon>
        <taxon>Metazoa</taxon>
        <taxon>Ecdysozoa</taxon>
        <taxon>Arthropoda</taxon>
        <taxon>Hexapoda</taxon>
        <taxon>Insecta</taxon>
        <taxon>Pterygota</taxon>
        <taxon>Neoptera</taxon>
        <taxon>Endopterygota</taxon>
        <taxon>Coleoptera</taxon>
        <taxon>Polyphaga</taxon>
        <taxon>Elateriformia</taxon>
        <taxon>Elateroidea</taxon>
        <taxon>Lampyridae</taxon>
        <taxon>Lampyrinae</taxon>
        <taxon>Pyrocoelia</taxon>
    </lineage>
</organism>
<dbReference type="InterPro" id="IPR032135">
    <property type="entry name" value="DUF4817"/>
</dbReference>
<name>A0AAN7VAA3_9COLE</name>
<dbReference type="Pfam" id="PF16087">
    <property type="entry name" value="DUF4817"/>
    <property type="match status" value="1"/>
</dbReference>
<dbReference type="PANTHER" id="PTHR47326:SF1">
    <property type="entry name" value="HTH PSQ-TYPE DOMAIN-CONTAINING PROTEIN"/>
    <property type="match status" value="1"/>
</dbReference>
<dbReference type="PANTHER" id="PTHR47326">
    <property type="entry name" value="TRANSPOSABLE ELEMENT TC3 TRANSPOSASE-LIKE PROTEIN"/>
    <property type="match status" value="1"/>
</dbReference>
<sequence length="96" mass="11270">MLLFYGEVHRNVTAAVRRYHETFPNRRIPDRKTFEAIERRLRETGTLKPQRINAGRQRFRRSANVGEEILNAVQLSPTTSTRRLSLRFNISSASVW</sequence>
<evidence type="ECO:0000259" key="1">
    <source>
        <dbReference type="Pfam" id="PF16087"/>
    </source>
</evidence>
<dbReference type="EMBL" id="JAVRBK010000005">
    <property type="protein sequence ID" value="KAK5643932.1"/>
    <property type="molecule type" value="Genomic_DNA"/>
</dbReference>